<dbReference type="Proteomes" id="UP001291309">
    <property type="component" value="Unassembled WGS sequence"/>
</dbReference>
<sequence>MRATLFVSLSLALTACGPSFEEQSEIRRVRVLAIKAEPAELTLNPDNPALPPPIQFSALAVAPEEREVGVALALCKPGNAYGNALDCPGQDGAALPEGQLSLLDPNVQQVLQETANAGTGGAPLDPNDPAVRALLERGIPLFVGYEASDGSDTPEGQESGVRQLTLRLTATPNQNPRLEELLLDEAPLPATLPPGTEVKLVPRLAEGSLEQYETADGTRTEQVFYSWFATGDGEVQQLRSLEPVDGKPGEPSIQYVTPSTPQRITLYVVARDGRGGVDWLSRTVEVGP</sequence>
<dbReference type="PROSITE" id="PS51257">
    <property type="entry name" value="PROKAR_LIPOPROTEIN"/>
    <property type="match status" value="1"/>
</dbReference>
<evidence type="ECO:0008006" key="3">
    <source>
        <dbReference type="Google" id="ProtNLM"/>
    </source>
</evidence>
<evidence type="ECO:0000313" key="1">
    <source>
        <dbReference type="EMBL" id="MDY7232213.1"/>
    </source>
</evidence>
<proteinExistence type="predicted"/>
<accession>A0ABU5HH97</accession>
<organism evidence="1 2">
    <name type="scientific">Hyalangium rubrum</name>
    <dbReference type="NCBI Taxonomy" id="3103134"/>
    <lineage>
        <taxon>Bacteria</taxon>
        <taxon>Pseudomonadati</taxon>
        <taxon>Myxococcota</taxon>
        <taxon>Myxococcia</taxon>
        <taxon>Myxococcales</taxon>
        <taxon>Cystobacterineae</taxon>
        <taxon>Archangiaceae</taxon>
        <taxon>Hyalangium</taxon>
    </lineage>
</organism>
<keyword evidence="2" id="KW-1185">Reference proteome</keyword>
<name>A0ABU5HH97_9BACT</name>
<protein>
    <recommendedName>
        <fullName evidence="3">Lipoprotein</fullName>
    </recommendedName>
</protein>
<dbReference type="EMBL" id="JAXIVS010000018">
    <property type="protein sequence ID" value="MDY7232213.1"/>
    <property type="molecule type" value="Genomic_DNA"/>
</dbReference>
<reference evidence="1 2" key="1">
    <citation type="submission" date="2023-12" db="EMBL/GenBank/DDBJ databases">
        <title>the genome sequence of Hyalangium sp. s54d21.</title>
        <authorList>
            <person name="Zhang X."/>
        </authorList>
    </citation>
    <scope>NUCLEOTIDE SEQUENCE [LARGE SCALE GENOMIC DNA]</scope>
    <source>
        <strain evidence="2">s54d21</strain>
    </source>
</reference>
<dbReference type="RefSeq" id="WP_321550926.1">
    <property type="nucleotide sequence ID" value="NZ_JAXIVS010000018.1"/>
</dbReference>
<gene>
    <name evidence="1" type="ORF">SYV04_37840</name>
</gene>
<comment type="caution">
    <text evidence="1">The sequence shown here is derived from an EMBL/GenBank/DDBJ whole genome shotgun (WGS) entry which is preliminary data.</text>
</comment>
<evidence type="ECO:0000313" key="2">
    <source>
        <dbReference type="Proteomes" id="UP001291309"/>
    </source>
</evidence>